<feature type="transmembrane region" description="Helical" evidence="2">
    <location>
        <begin position="213"/>
        <end position="238"/>
    </location>
</feature>
<feature type="transmembrane region" description="Helical" evidence="2">
    <location>
        <begin position="165"/>
        <end position="192"/>
    </location>
</feature>
<name>A0A151Z9F0_TIELA</name>
<dbReference type="Proteomes" id="UP000076078">
    <property type="component" value="Unassembled WGS sequence"/>
</dbReference>
<feature type="transmembrane region" description="Helical" evidence="2">
    <location>
        <begin position="134"/>
        <end position="153"/>
    </location>
</feature>
<feature type="region of interest" description="Disordered" evidence="1">
    <location>
        <begin position="274"/>
        <end position="308"/>
    </location>
</feature>
<keyword evidence="2" id="KW-0472">Membrane</keyword>
<dbReference type="InParanoid" id="A0A151Z9F0"/>
<dbReference type="EMBL" id="LODT01000037">
    <property type="protein sequence ID" value="KYQ90572.1"/>
    <property type="molecule type" value="Genomic_DNA"/>
</dbReference>
<dbReference type="OrthoDB" id="18552at2759"/>
<keyword evidence="2" id="KW-0812">Transmembrane</keyword>
<keyword evidence="2" id="KW-1133">Transmembrane helix</keyword>
<protein>
    <recommendedName>
        <fullName evidence="5">THH1/TOM1/TOM3 domain-containing protein</fullName>
    </recommendedName>
</protein>
<feature type="compositionally biased region" description="Basic and acidic residues" evidence="1">
    <location>
        <begin position="288"/>
        <end position="301"/>
    </location>
</feature>
<keyword evidence="4" id="KW-1185">Reference proteome</keyword>
<evidence type="ECO:0000313" key="4">
    <source>
        <dbReference type="Proteomes" id="UP000076078"/>
    </source>
</evidence>
<evidence type="ECO:0000256" key="1">
    <source>
        <dbReference type="SAM" id="MobiDB-lite"/>
    </source>
</evidence>
<reference evidence="3 4" key="1">
    <citation type="submission" date="2015-12" db="EMBL/GenBank/DDBJ databases">
        <title>Dictyostelia acquired genes for synthesis and detection of signals that induce cell-type specialization by lateral gene transfer from prokaryotes.</title>
        <authorList>
            <person name="Gloeckner G."/>
            <person name="Schaap P."/>
        </authorList>
    </citation>
    <scope>NUCLEOTIDE SEQUENCE [LARGE SCALE GENOMIC DNA]</scope>
    <source>
        <strain evidence="3 4">TK</strain>
    </source>
</reference>
<feature type="compositionally biased region" description="Low complexity" evidence="1">
    <location>
        <begin position="274"/>
        <end position="287"/>
    </location>
</feature>
<comment type="caution">
    <text evidence="3">The sequence shown here is derived from an EMBL/GenBank/DDBJ whole genome shotgun (WGS) entry which is preliminary data.</text>
</comment>
<evidence type="ECO:0000256" key="2">
    <source>
        <dbReference type="SAM" id="Phobius"/>
    </source>
</evidence>
<feature type="transmembrane region" description="Helical" evidence="2">
    <location>
        <begin position="102"/>
        <end position="122"/>
    </location>
</feature>
<organism evidence="3 4">
    <name type="scientific">Tieghemostelium lacteum</name>
    <name type="common">Slime mold</name>
    <name type="synonym">Dictyostelium lacteum</name>
    <dbReference type="NCBI Taxonomy" id="361077"/>
    <lineage>
        <taxon>Eukaryota</taxon>
        <taxon>Amoebozoa</taxon>
        <taxon>Evosea</taxon>
        <taxon>Eumycetozoa</taxon>
        <taxon>Dictyostelia</taxon>
        <taxon>Dictyosteliales</taxon>
        <taxon>Raperosteliaceae</taxon>
        <taxon>Tieghemostelium</taxon>
    </lineage>
</organism>
<dbReference type="OMA" id="LFSWIEV"/>
<feature type="transmembrane region" description="Helical" evidence="2">
    <location>
        <begin position="58"/>
        <end position="82"/>
    </location>
</feature>
<feature type="transmembrane region" description="Helical" evidence="2">
    <location>
        <begin position="24"/>
        <end position="46"/>
    </location>
</feature>
<proteinExistence type="predicted"/>
<feature type="transmembrane region" description="Helical" evidence="2">
    <location>
        <begin position="253"/>
        <end position="271"/>
    </location>
</feature>
<dbReference type="AlphaFoldDB" id="A0A151Z9F0"/>
<gene>
    <name evidence="3" type="ORF">DLAC_09202</name>
</gene>
<sequence length="308" mass="34833">MGAELIGLIYYGNGDGLSIRIQNALQLTLAVWHFLLMCWSSTLIAMSFQNKFTKLARLVFIVVFAHSTSKLVSNILYMIIIYNPSLIQVAVAFDIFELMSIISYYCMYIIVLFSWIEVVFRVKHLGYGEEKIHFWRNLFCIVTALFILTVYIISDSFVSKSPGLANMVFGIGLIAISVFSFALSIAFIFYGIKLRQMVMSIQLNTNANSGKNAFLWKVAFLSIIFILCLDIKMIHYIINVNSPFSTTMWDLYALNYLPEVIAVSVALFFFGSRSNTGSDSSSSGSLSETERSNIERREQKKGLLSVNQ</sequence>
<accession>A0A151Z9F0</accession>
<evidence type="ECO:0000313" key="3">
    <source>
        <dbReference type="EMBL" id="KYQ90572.1"/>
    </source>
</evidence>
<evidence type="ECO:0008006" key="5">
    <source>
        <dbReference type="Google" id="ProtNLM"/>
    </source>
</evidence>